<evidence type="ECO:0000256" key="1">
    <source>
        <dbReference type="ARBA" id="ARBA00004651"/>
    </source>
</evidence>
<dbReference type="CDD" id="cd17321">
    <property type="entry name" value="MFS_MMR_MDR_like"/>
    <property type="match status" value="1"/>
</dbReference>
<sequence>MEQERPPVPGRWWMLAALCLSVLVLSLDFTVLNVALPTISTSLHASISDLQWIVDAYSLAVAGAMLPAGAFGDKFGRKRVLLIGLAIFFGASFWAGLAHTTGKLIGVRALLGIGSAIILPMTPAMLVATFDGRERTKAMAVFTAAIGAGMPLGPIVGGALLQHFSWNSVFWINVPVVAITLVVGALLIKESRDPAALKLDWLGTVLAVTGIVALVYGVIRGPEHGWANGATIGVLAAAVVLLAVFVLWERRFDHPLMNTKLFRNRVFTWNTVAIMIVAFALVGVVFVVPQYIQVVLGYDSLGTGLRIIPLMGGLLVAGAAGSWADKMIGIKAVVVTGLVVMTGGLVALSQVKTGSSYGLIAGGLASCGFGIGAVMGPALDAAISASGGTEAGASSAVVNTLRQVGSALAVAGLGSILSAVFSRKVDPALHGLPAAAAHPARESVAAASAIADKLGPSGAGLRQAAGLAYIDGMSAVMLSCAGAAVLGTIACLIYLPRRTPAPDPVVLETVDAADFGAATVRE</sequence>
<dbReference type="Gene3D" id="1.20.1250.20">
    <property type="entry name" value="MFS general substrate transporter like domains"/>
    <property type="match status" value="1"/>
</dbReference>
<feature type="transmembrane region" description="Helical" evidence="6">
    <location>
        <begin position="357"/>
        <end position="383"/>
    </location>
</feature>
<feature type="transmembrane region" description="Helical" evidence="6">
    <location>
        <begin position="404"/>
        <end position="422"/>
    </location>
</feature>
<keyword evidence="9" id="KW-1185">Reference proteome</keyword>
<name>A0ABN3EUW5_9ACTN</name>
<dbReference type="RefSeq" id="WP_344640334.1">
    <property type="nucleotide sequence ID" value="NZ_BAAATR010000044.1"/>
</dbReference>
<dbReference type="InterPro" id="IPR020846">
    <property type="entry name" value="MFS_dom"/>
</dbReference>
<feature type="transmembrane region" description="Helical" evidence="6">
    <location>
        <begin position="140"/>
        <end position="162"/>
    </location>
</feature>
<feature type="transmembrane region" description="Helical" evidence="6">
    <location>
        <begin position="475"/>
        <end position="495"/>
    </location>
</feature>
<gene>
    <name evidence="8" type="ORF">GCM10010430_67100</name>
</gene>
<feature type="transmembrane region" description="Helical" evidence="6">
    <location>
        <begin position="12"/>
        <end position="32"/>
    </location>
</feature>
<organism evidence="8 9">
    <name type="scientific">Kitasatospora cystarginea</name>
    <dbReference type="NCBI Taxonomy" id="58350"/>
    <lineage>
        <taxon>Bacteria</taxon>
        <taxon>Bacillati</taxon>
        <taxon>Actinomycetota</taxon>
        <taxon>Actinomycetes</taxon>
        <taxon>Kitasatosporales</taxon>
        <taxon>Streptomycetaceae</taxon>
        <taxon>Kitasatospora</taxon>
    </lineage>
</organism>
<keyword evidence="3 6" id="KW-1133">Transmembrane helix</keyword>
<dbReference type="InterPro" id="IPR036259">
    <property type="entry name" value="MFS_trans_sf"/>
</dbReference>
<protein>
    <submittedName>
        <fullName evidence="8">DHA2 family efflux MFS transporter permease subunit</fullName>
    </submittedName>
</protein>
<feature type="transmembrane region" description="Helical" evidence="6">
    <location>
        <begin position="225"/>
        <end position="248"/>
    </location>
</feature>
<reference evidence="8 9" key="1">
    <citation type="journal article" date="2019" name="Int. J. Syst. Evol. Microbiol.">
        <title>The Global Catalogue of Microorganisms (GCM) 10K type strain sequencing project: providing services to taxonomists for standard genome sequencing and annotation.</title>
        <authorList>
            <consortium name="The Broad Institute Genomics Platform"/>
            <consortium name="The Broad Institute Genome Sequencing Center for Infectious Disease"/>
            <person name="Wu L."/>
            <person name="Ma J."/>
        </authorList>
    </citation>
    <scope>NUCLEOTIDE SEQUENCE [LARGE SCALE GENOMIC DNA]</scope>
    <source>
        <strain evidence="8 9">JCM 7356</strain>
    </source>
</reference>
<keyword evidence="4 6" id="KW-0472">Membrane</keyword>
<feature type="transmembrane region" description="Helical" evidence="6">
    <location>
        <begin position="269"/>
        <end position="292"/>
    </location>
</feature>
<evidence type="ECO:0000313" key="8">
    <source>
        <dbReference type="EMBL" id="GAA2271814.1"/>
    </source>
</evidence>
<dbReference type="PRINTS" id="PR01036">
    <property type="entry name" value="TCRTETB"/>
</dbReference>
<dbReference type="PANTHER" id="PTHR42718:SF42">
    <property type="entry name" value="EXPORT PROTEIN"/>
    <property type="match status" value="1"/>
</dbReference>
<proteinExistence type="predicted"/>
<comment type="caution">
    <text evidence="8">The sequence shown here is derived from an EMBL/GenBank/DDBJ whole genome shotgun (WGS) entry which is preliminary data.</text>
</comment>
<dbReference type="Proteomes" id="UP001500305">
    <property type="component" value="Unassembled WGS sequence"/>
</dbReference>
<dbReference type="SUPFAM" id="SSF103473">
    <property type="entry name" value="MFS general substrate transporter"/>
    <property type="match status" value="1"/>
</dbReference>
<keyword evidence="2 6" id="KW-0812">Transmembrane</keyword>
<feature type="transmembrane region" description="Helical" evidence="6">
    <location>
        <begin position="168"/>
        <end position="187"/>
    </location>
</feature>
<dbReference type="Gene3D" id="1.20.1720.10">
    <property type="entry name" value="Multidrug resistance protein D"/>
    <property type="match status" value="1"/>
</dbReference>
<dbReference type="InterPro" id="IPR011701">
    <property type="entry name" value="MFS"/>
</dbReference>
<evidence type="ECO:0000256" key="2">
    <source>
        <dbReference type="ARBA" id="ARBA00022692"/>
    </source>
</evidence>
<comment type="subcellular location">
    <subcellularLocation>
        <location evidence="1">Cell membrane</location>
        <topology evidence="1">Multi-pass membrane protein</topology>
    </subcellularLocation>
</comment>
<evidence type="ECO:0000256" key="4">
    <source>
        <dbReference type="ARBA" id="ARBA00023136"/>
    </source>
</evidence>
<accession>A0ABN3EUW5</accession>
<keyword evidence="5" id="KW-0046">Antibiotic resistance</keyword>
<feature type="transmembrane region" description="Helical" evidence="6">
    <location>
        <begin position="330"/>
        <end position="351"/>
    </location>
</feature>
<feature type="transmembrane region" description="Helical" evidence="6">
    <location>
        <begin position="109"/>
        <end position="128"/>
    </location>
</feature>
<evidence type="ECO:0000256" key="3">
    <source>
        <dbReference type="ARBA" id="ARBA00022989"/>
    </source>
</evidence>
<dbReference type="PANTHER" id="PTHR42718">
    <property type="entry name" value="MAJOR FACILITATOR SUPERFAMILY MULTIDRUG TRANSPORTER MFSC"/>
    <property type="match status" value="1"/>
</dbReference>
<feature type="transmembrane region" description="Helical" evidence="6">
    <location>
        <begin position="304"/>
        <end position="323"/>
    </location>
</feature>
<dbReference type="PROSITE" id="PS50850">
    <property type="entry name" value="MFS"/>
    <property type="match status" value="1"/>
</dbReference>
<evidence type="ECO:0000259" key="7">
    <source>
        <dbReference type="PROSITE" id="PS50850"/>
    </source>
</evidence>
<feature type="transmembrane region" description="Helical" evidence="6">
    <location>
        <begin position="199"/>
        <end position="219"/>
    </location>
</feature>
<evidence type="ECO:0000256" key="5">
    <source>
        <dbReference type="ARBA" id="ARBA00023251"/>
    </source>
</evidence>
<dbReference type="Pfam" id="PF07690">
    <property type="entry name" value="MFS_1"/>
    <property type="match status" value="1"/>
</dbReference>
<feature type="transmembrane region" description="Helical" evidence="6">
    <location>
        <begin position="79"/>
        <end position="97"/>
    </location>
</feature>
<feature type="domain" description="Major facilitator superfamily (MFS) profile" evidence="7">
    <location>
        <begin position="14"/>
        <end position="499"/>
    </location>
</feature>
<feature type="transmembrane region" description="Helical" evidence="6">
    <location>
        <begin position="52"/>
        <end position="72"/>
    </location>
</feature>
<evidence type="ECO:0000313" key="9">
    <source>
        <dbReference type="Proteomes" id="UP001500305"/>
    </source>
</evidence>
<dbReference type="EMBL" id="BAAATR010000044">
    <property type="protein sequence ID" value="GAA2271814.1"/>
    <property type="molecule type" value="Genomic_DNA"/>
</dbReference>
<evidence type="ECO:0000256" key="6">
    <source>
        <dbReference type="SAM" id="Phobius"/>
    </source>
</evidence>